<sequence length="78" mass="8271">MMKREGSVRTLEIIKECADAAGGCTISLEQAEKAMEIEQLERIADALEGISGHLSRLTSCIGSSGAFCIAGDVLLDKE</sequence>
<evidence type="ECO:0000313" key="2">
    <source>
        <dbReference type="Proteomes" id="UP001299235"/>
    </source>
</evidence>
<protein>
    <submittedName>
        <fullName evidence="1">Uncharacterized protein</fullName>
    </submittedName>
</protein>
<dbReference type="EMBL" id="JAJEQE010000012">
    <property type="protein sequence ID" value="MCC2148715.1"/>
    <property type="molecule type" value="Genomic_DNA"/>
</dbReference>
<keyword evidence="2" id="KW-1185">Reference proteome</keyword>
<comment type="caution">
    <text evidence="1">The sequence shown here is derived from an EMBL/GenBank/DDBJ whole genome shotgun (WGS) entry which is preliminary data.</text>
</comment>
<dbReference type="RefSeq" id="WP_248835047.1">
    <property type="nucleotide sequence ID" value="NZ_JAJEQE010000012.1"/>
</dbReference>
<dbReference type="Proteomes" id="UP001299235">
    <property type="component" value="Unassembled WGS sequence"/>
</dbReference>
<gene>
    <name evidence="1" type="ORF">LKD42_05515</name>
</gene>
<organism evidence="1 2">
    <name type="scientific">Hominisplanchenecus faecis</name>
    <dbReference type="NCBI Taxonomy" id="2885351"/>
    <lineage>
        <taxon>Bacteria</taxon>
        <taxon>Bacillati</taxon>
        <taxon>Bacillota</taxon>
        <taxon>Clostridia</taxon>
        <taxon>Lachnospirales</taxon>
        <taxon>Lachnospiraceae</taxon>
        <taxon>Hominisplanchenecus</taxon>
    </lineage>
</organism>
<name>A0ABS8EU87_9FIRM</name>
<proteinExistence type="predicted"/>
<reference evidence="1 2" key="1">
    <citation type="submission" date="2021-10" db="EMBL/GenBank/DDBJ databases">
        <title>Anaerobic single-cell dispensing facilitates the cultivation of human gut bacteria.</title>
        <authorList>
            <person name="Afrizal A."/>
        </authorList>
    </citation>
    <scope>NUCLEOTIDE SEQUENCE [LARGE SCALE GENOMIC DNA]</scope>
    <source>
        <strain evidence="1 2">CLA-AA-H246</strain>
    </source>
</reference>
<evidence type="ECO:0000313" key="1">
    <source>
        <dbReference type="EMBL" id="MCC2148715.1"/>
    </source>
</evidence>
<accession>A0ABS8EU87</accession>